<dbReference type="SMART" id="SM00448">
    <property type="entry name" value="REC"/>
    <property type="match status" value="1"/>
</dbReference>
<evidence type="ECO:0000313" key="4">
    <source>
        <dbReference type="EMBL" id="KRG19316.1"/>
    </source>
</evidence>
<dbReference type="OrthoDB" id="5637927at2"/>
<dbReference type="EMBL" id="LKHV01000003">
    <property type="protein sequence ID" value="KRG19316.1"/>
    <property type="molecule type" value="Genomic_DNA"/>
</dbReference>
<reference evidence="4" key="1">
    <citation type="submission" date="2015-09" db="EMBL/GenBank/DDBJ databases">
        <title>Draft Genome Sequences of Two Novel Amoeba-resistant Intranuclear Bacteria, Candidatus Berkiella cookevillensis and Candidatus Berkiella aquae.</title>
        <authorList>
            <person name="Mehari Y.T."/>
            <person name="Arivett B.A."/>
            <person name="Farone A.L."/>
            <person name="Gunderson J.H."/>
            <person name="Farone M.B."/>
        </authorList>
    </citation>
    <scope>NUCLEOTIDE SEQUENCE [LARGE SCALE GENOMIC DNA]</scope>
    <source>
        <strain evidence="4">CC99</strain>
    </source>
</reference>
<evidence type="ECO:0000313" key="6">
    <source>
        <dbReference type="Proteomes" id="UP000051494"/>
    </source>
</evidence>
<dbReference type="Gene3D" id="3.40.50.2300">
    <property type="match status" value="1"/>
</dbReference>
<dbReference type="Proteomes" id="UP000051494">
    <property type="component" value="Unassembled WGS sequence"/>
</dbReference>
<dbReference type="RefSeq" id="WP_057623975.1">
    <property type="nucleotide sequence ID" value="NZ_LKHV02000001.1"/>
</dbReference>
<gene>
    <name evidence="4" type="primary">arlR</name>
    <name evidence="4" type="ORF">CC99x_00845</name>
    <name evidence="5" type="ORF">CC99x_008455</name>
</gene>
<organism evidence="4">
    <name type="scientific">Candidatus Berkiella cookevillensis</name>
    <dbReference type="NCBI Taxonomy" id="437022"/>
    <lineage>
        <taxon>Bacteria</taxon>
        <taxon>Pseudomonadati</taxon>
        <taxon>Pseudomonadota</taxon>
        <taxon>Gammaproteobacteria</taxon>
        <taxon>Candidatus Berkiellales</taxon>
        <taxon>Candidatus Berkiellaceae</taxon>
        <taxon>Candidatus Berkiella</taxon>
    </lineage>
</organism>
<dbReference type="PANTHER" id="PTHR44591">
    <property type="entry name" value="STRESS RESPONSE REGULATOR PROTEIN 1"/>
    <property type="match status" value="1"/>
</dbReference>
<evidence type="ECO:0000256" key="2">
    <source>
        <dbReference type="PROSITE-ProRule" id="PRU00169"/>
    </source>
</evidence>
<dbReference type="InterPro" id="IPR011006">
    <property type="entry name" value="CheY-like_superfamily"/>
</dbReference>
<feature type="modified residue" description="4-aspartylphosphate" evidence="2">
    <location>
        <position position="56"/>
    </location>
</feature>
<accession>A0A0Q9YR11</accession>
<dbReference type="AlphaFoldDB" id="A0A0Q9YR11"/>
<dbReference type="EMBL" id="LKHV02000001">
    <property type="protein sequence ID" value="MCS5708930.1"/>
    <property type="molecule type" value="Genomic_DNA"/>
</dbReference>
<dbReference type="STRING" id="437022.CC99x_00845"/>
<sequence length="123" mass="13619">MNQLMKQILLVENSKTARVSLETKLTNTGYTVLSVGSGREAVDLAQSKVFDLIIMDLFLPDLNGYEAAKLIKSTNLANKPIVAYSSSDNPFDRAKCRAAGIELYILKSVDHKELMEQISLLLN</sequence>
<dbReference type="CDD" id="cd17546">
    <property type="entry name" value="REC_hyHK_CKI1_RcsC-like"/>
    <property type="match status" value="1"/>
</dbReference>
<name>A0A0Q9YR11_9GAMM</name>
<dbReference type="InterPro" id="IPR050595">
    <property type="entry name" value="Bact_response_regulator"/>
</dbReference>
<feature type="domain" description="Response regulatory" evidence="3">
    <location>
        <begin position="7"/>
        <end position="122"/>
    </location>
</feature>
<evidence type="ECO:0000259" key="3">
    <source>
        <dbReference type="PROSITE" id="PS50110"/>
    </source>
</evidence>
<dbReference type="Pfam" id="PF00072">
    <property type="entry name" value="Response_reg"/>
    <property type="match status" value="1"/>
</dbReference>
<keyword evidence="1 2" id="KW-0597">Phosphoprotein</keyword>
<protein>
    <submittedName>
        <fullName evidence="4 5">Response regulator</fullName>
    </submittedName>
</protein>
<reference evidence="5" key="3">
    <citation type="submission" date="2021-06" db="EMBL/GenBank/DDBJ databases">
        <title>Genomic Description and Analysis of Intracellular Bacteria, Candidatus Berkiella cookevillensis and Candidatus Berkiella aquae.</title>
        <authorList>
            <person name="Kidane D.T."/>
            <person name="Mehari Y.T."/>
            <person name="Rice F.C."/>
            <person name="Arivett B.A."/>
            <person name="Farone A.L."/>
            <person name="Berk S.G."/>
            <person name="Farone M.B."/>
        </authorList>
    </citation>
    <scope>NUCLEOTIDE SEQUENCE</scope>
    <source>
        <strain evidence="5">CC99</strain>
    </source>
</reference>
<dbReference type="SUPFAM" id="SSF52172">
    <property type="entry name" value="CheY-like"/>
    <property type="match status" value="1"/>
</dbReference>
<proteinExistence type="predicted"/>
<dbReference type="PROSITE" id="PS50110">
    <property type="entry name" value="RESPONSE_REGULATORY"/>
    <property type="match status" value="1"/>
</dbReference>
<evidence type="ECO:0000313" key="5">
    <source>
        <dbReference type="EMBL" id="MCS5708930.1"/>
    </source>
</evidence>
<reference evidence="5" key="2">
    <citation type="journal article" date="2016" name="Genome Announc.">
        <title>Draft Genome Sequences of Two Novel Amoeba-Resistant Intranuclear Bacteria, 'Candidatus Berkiella cookevillensis' and 'Candidatus Berkiella aquae'.</title>
        <authorList>
            <person name="Mehari Y.T."/>
            <person name="Arivett B.A."/>
            <person name="Farone A.L."/>
            <person name="Gunderson J.H."/>
            <person name="Farone M.B."/>
        </authorList>
    </citation>
    <scope>NUCLEOTIDE SEQUENCE</scope>
    <source>
        <strain evidence="5">CC99</strain>
    </source>
</reference>
<evidence type="ECO:0000256" key="1">
    <source>
        <dbReference type="ARBA" id="ARBA00022553"/>
    </source>
</evidence>
<dbReference type="InterPro" id="IPR001789">
    <property type="entry name" value="Sig_transdc_resp-reg_receiver"/>
</dbReference>
<comment type="caution">
    <text evidence="4">The sequence shown here is derived from an EMBL/GenBank/DDBJ whole genome shotgun (WGS) entry which is preliminary data.</text>
</comment>
<dbReference type="PANTHER" id="PTHR44591:SF23">
    <property type="entry name" value="CHEY SUBFAMILY"/>
    <property type="match status" value="1"/>
</dbReference>
<dbReference type="GO" id="GO:0000160">
    <property type="term" value="P:phosphorelay signal transduction system"/>
    <property type="evidence" value="ECO:0007669"/>
    <property type="project" value="InterPro"/>
</dbReference>
<keyword evidence="6" id="KW-1185">Reference proteome</keyword>